<dbReference type="AlphaFoldDB" id="A0A133VID7"/>
<keyword evidence="3 6" id="KW-0418">Kinase</keyword>
<dbReference type="PIRSF" id="PIRSF006533">
    <property type="entry name" value="UCP006533"/>
    <property type="match status" value="1"/>
</dbReference>
<gene>
    <name evidence="7" type="ORF">AKJ53_01075</name>
</gene>
<evidence type="ECO:0000313" key="8">
    <source>
        <dbReference type="Proteomes" id="UP000070491"/>
    </source>
</evidence>
<feature type="binding site" evidence="6">
    <location>
        <position position="118"/>
    </location>
    <ligand>
        <name>GTP</name>
        <dbReference type="ChEBI" id="CHEBI:37565"/>
    </ligand>
</feature>
<evidence type="ECO:0000313" key="7">
    <source>
        <dbReference type="EMBL" id="KXB06199.1"/>
    </source>
</evidence>
<dbReference type="PANTHER" id="PTHR40732">
    <property type="entry name" value="UPF0218 PROTEIN TK1697"/>
    <property type="match status" value="1"/>
</dbReference>
<proteinExistence type="inferred from homology"/>
<comment type="similarity">
    <text evidence="6">Belongs to the GTP-dependent DPCK family.</text>
</comment>
<organism evidence="7 8">
    <name type="scientific">candidate division MSBL1 archaeon SCGC-AAA382F02</name>
    <dbReference type="NCBI Taxonomy" id="1698282"/>
    <lineage>
        <taxon>Archaea</taxon>
        <taxon>Methanobacteriati</taxon>
        <taxon>Methanobacteriota</taxon>
        <taxon>candidate division MSBL1</taxon>
    </lineage>
</organism>
<feature type="binding site" evidence="6">
    <location>
        <position position="64"/>
    </location>
    <ligand>
        <name>GTP</name>
        <dbReference type="ChEBI" id="CHEBI:37565"/>
    </ligand>
</feature>
<evidence type="ECO:0000256" key="4">
    <source>
        <dbReference type="ARBA" id="ARBA00022993"/>
    </source>
</evidence>
<dbReference type="UniPathway" id="UPA00241"/>
<keyword evidence="1 6" id="KW-0808">Transferase</keyword>
<sequence>MLKLPQNKRSHLKKPLGKLFKKSEEAFRYLKSSDYKQITTVGDIVSAEFLQNELNPDMIIVDFKVMRSPVEENIRKTIEDYSVPKIEVENPRGHITKELWENIEKADPPIKIIVHGEEDLATIPATLHAPEGSLVAYGQPEKGVVFVEVSKEKKNEFEDLLKHFEKAKNS</sequence>
<comment type="caution">
    <text evidence="7">The sequence shown here is derived from an EMBL/GenBank/DDBJ whole genome shotgun (WGS) entry which is preliminary data.</text>
</comment>
<keyword evidence="8" id="KW-1185">Reference proteome</keyword>
<evidence type="ECO:0000256" key="2">
    <source>
        <dbReference type="ARBA" id="ARBA00022741"/>
    </source>
</evidence>
<dbReference type="PANTHER" id="PTHR40732:SF1">
    <property type="entry name" value="GTP-DEPENDENT DEPHOSPHO-COA KINASE"/>
    <property type="match status" value="1"/>
</dbReference>
<accession>A0A133VID7</accession>
<evidence type="ECO:0000256" key="1">
    <source>
        <dbReference type="ARBA" id="ARBA00022679"/>
    </source>
</evidence>
<feature type="binding site" evidence="6">
    <location>
        <position position="45"/>
    </location>
    <ligand>
        <name>GTP</name>
        <dbReference type="ChEBI" id="CHEBI:37565"/>
    </ligand>
</feature>
<comment type="catalytic activity">
    <reaction evidence="6">
        <text>3'-dephospho-CoA + GTP = GDP + CoA + H(+)</text>
        <dbReference type="Rhea" id="RHEA:61156"/>
        <dbReference type="ChEBI" id="CHEBI:15378"/>
        <dbReference type="ChEBI" id="CHEBI:37565"/>
        <dbReference type="ChEBI" id="CHEBI:57287"/>
        <dbReference type="ChEBI" id="CHEBI:57328"/>
        <dbReference type="ChEBI" id="CHEBI:58189"/>
        <dbReference type="EC" id="2.7.1.237"/>
    </reaction>
</comment>
<evidence type="ECO:0000256" key="6">
    <source>
        <dbReference type="HAMAP-Rule" id="MF_00590"/>
    </source>
</evidence>
<feature type="binding site" evidence="6">
    <location>
        <position position="141"/>
    </location>
    <ligand>
        <name>GTP</name>
        <dbReference type="ChEBI" id="CHEBI:37565"/>
    </ligand>
</feature>
<comment type="pathway">
    <text evidence="6">Cofactor biosynthesis; coenzyme A biosynthesis.</text>
</comment>
<evidence type="ECO:0000256" key="3">
    <source>
        <dbReference type="ARBA" id="ARBA00022777"/>
    </source>
</evidence>
<keyword evidence="4 6" id="KW-0173">Coenzyme A biosynthesis</keyword>
<dbReference type="GO" id="GO:0016301">
    <property type="term" value="F:kinase activity"/>
    <property type="evidence" value="ECO:0007669"/>
    <property type="project" value="UniProtKB-UniRule"/>
</dbReference>
<dbReference type="HAMAP" id="MF_00590">
    <property type="entry name" value="Dephospho_CoA_kinase_GTP_dep"/>
    <property type="match status" value="1"/>
</dbReference>
<protein>
    <recommendedName>
        <fullName evidence="6">GTP-dependent dephospho-CoA kinase</fullName>
        <ecNumber evidence="6">2.7.1.237</ecNumber>
    </recommendedName>
    <alternativeName>
        <fullName evidence="6">Dephospho-coenzyme A kinase</fullName>
        <shortName evidence="6">DPCK</shortName>
    </alternativeName>
</protein>
<dbReference type="Pfam" id="PF04019">
    <property type="entry name" value="DUF359"/>
    <property type="match status" value="1"/>
</dbReference>
<name>A0A133VID7_9EURY</name>
<evidence type="ECO:0000256" key="5">
    <source>
        <dbReference type="ARBA" id="ARBA00023134"/>
    </source>
</evidence>
<dbReference type="EC" id="2.7.1.237" evidence="6"/>
<feature type="binding site" evidence="6">
    <location>
        <position position="43"/>
    </location>
    <ligand>
        <name>GTP</name>
        <dbReference type="ChEBI" id="CHEBI:37565"/>
    </ligand>
</feature>
<dbReference type="GO" id="GO:0005525">
    <property type="term" value="F:GTP binding"/>
    <property type="evidence" value="ECO:0007669"/>
    <property type="project" value="UniProtKB-UniRule"/>
</dbReference>
<feature type="binding site" evidence="6">
    <location>
        <position position="62"/>
    </location>
    <ligand>
        <name>GTP</name>
        <dbReference type="ChEBI" id="CHEBI:37565"/>
    </ligand>
</feature>
<dbReference type="InterPro" id="IPR007164">
    <property type="entry name" value="GTP-dep_dephospho-CoA_kin"/>
</dbReference>
<dbReference type="Proteomes" id="UP000070491">
    <property type="component" value="Unassembled WGS sequence"/>
</dbReference>
<comment type="function">
    <text evidence="6">Catalyzes the GTP-dependent phosphorylation of the 3'-hydroxyl group of dephosphocoenzyme A to form coenzyme A (CoA).</text>
</comment>
<reference evidence="7 8" key="1">
    <citation type="journal article" date="2016" name="Sci. Rep.">
        <title>Metabolic traits of an uncultured archaeal lineage -MSBL1- from brine pools of the Red Sea.</title>
        <authorList>
            <person name="Mwirichia R."/>
            <person name="Alam I."/>
            <person name="Rashid M."/>
            <person name="Vinu M."/>
            <person name="Ba-Alawi W."/>
            <person name="Anthony Kamau A."/>
            <person name="Kamanda Ngugi D."/>
            <person name="Goker M."/>
            <person name="Klenk H.P."/>
            <person name="Bajic V."/>
            <person name="Stingl U."/>
        </authorList>
    </citation>
    <scope>NUCLEOTIDE SEQUENCE [LARGE SCALE GENOMIC DNA]</scope>
    <source>
        <strain evidence="7">SCGC-AAA382F02</strain>
    </source>
</reference>
<feature type="binding site" evidence="6">
    <location>
        <position position="44"/>
    </location>
    <ligand>
        <name>GTP</name>
        <dbReference type="ChEBI" id="CHEBI:37565"/>
    </ligand>
</feature>
<keyword evidence="2 6" id="KW-0547">Nucleotide-binding</keyword>
<keyword evidence="5 6" id="KW-0342">GTP-binding</keyword>
<dbReference type="EMBL" id="LHYG01000011">
    <property type="protein sequence ID" value="KXB06199.1"/>
    <property type="molecule type" value="Genomic_DNA"/>
</dbReference>
<dbReference type="GO" id="GO:0015937">
    <property type="term" value="P:coenzyme A biosynthetic process"/>
    <property type="evidence" value="ECO:0007669"/>
    <property type="project" value="UniProtKB-UniRule"/>
</dbReference>